<dbReference type="EMBL" id="PPHD01000078">
    <property type="protein sequence ID" value="POI36043.1"/>
    <property type="molecule type" value="Genomic_DNA"/>
</dbReference>
<proteinExistence type="predicted"/>
<dbReference type="GO" id="GO:0030032">
    <property type="term" value="P:lamellipodium assembly"/>
    <property type="evidence" value="ECO:0007669"/>
    <property type="project" value="TreeGrafter"/>
</dbReference>
<name>A0A2P4TI52_BAMTH</name>
<dbReference type="InterPro" id="IPR051618">
    <property type="entry name" value="Actin-binding_LIM"/>
</dbReference>
<organism evidence="1 2">
    <name type="scientific">Bambusicola thoracicus</name>
    <name type="common">Chinese bamboo-partridge</name>
    <name type="synonym">Perdix thoracica</name>
    <dbReference type="NCBI Taxonomy" id="9083"/>
    <lineage>
        <taxon>Eukaryota</taxon>
        <taxon>Metazoa</taxon>
        <taxon>Chordata</taxon>
        <taxon>Craniata</taxon>
        <taxon>Vertebrata</taxon>
        <taxon>Euteleostomi</taxon>
        <taxon>Archelosauria</taxon>
        <taxon>Archosauria</taxon>
        <taxon>Dinosauria</taxon>
        <taxon>Saurischia</taxon>
        <taxon>Theropoda</taxon>
        <taxon>Coelurosauria</taxon>
        <taxon>Aves</taxon>
        <taxon>Neognathae</taxon>
        <taxon>Galloanserae</taxon>
        <taxon>Galliformes</taxon>
        <taxon>Phasianidae</taxon>
        <taxon>Perdicinae</taxon>
        <taxon>Bambusicola</taxon>
    </lineage>
</organism>
<gene>
    <name evidence="1" type="ORF">CIB84_000204</name>
</gene>
<feature type="non-terminal residue" evidence="1">
    <location>
        <position position="1"/>
    </location>
</feature>
<dbReference type="GO" id="GO:0060271">
    <property type="term" value="P:cilium assembly"/>
    <property type="evidence" value="ECO:0007669"/>
    <property type="project" value="TreeGrafter"/>
</dbReference>
<dbReference type="PANTHER" id="PTHR24213:SF18">
    <property type="entry name" value="ACTIN-BINDING LIM PROTEIN 1"/>
    <property type="match status" value="1"/>
</dbReference>
<evidence type="ECO:0000313" key="1">
    <source>
        <dbReference type="EMBL" id="POI36043.1"/>
    </source>
</evidence>
<dbReference type="GO" id="GO:0051015">
    <property type="term" value="F:actin filament binding"/>
    <property type="evidence" value="ECO:0007669"/>
    <property type="project" value="TreeGrafter"/>
</dbReference>
<dbReference type="AlphaFoldDB" id="A0A2P4TI52"/>
<dbReference type="PANTHER" id="PTHR24213">
    <property type="entry name" value="ACTIN-BINDING LIM PROTEIN"/>
    <property type="match status" value="1"/>
</dbReference>
<evidence type="ECO:0008006" key="3">
    <source>
        <dbReference type="Google" id="ProtNLM"/>
    </source>
</evidence>
<dbReference type="Proteomes" id="UP000237246">
    <property type="component" value="Unassembled WGS sequence"/>
</dbReference>
<reference evidence="1 2" key="1">
    <citation type="submission" date="2018-01" db="EMBL/GenBank/DDBJ databases">
        <title>Comparison of the Chinese Bamboo Partridge and Red Junglefowl genome sequences highlights the importance of demography in genome evolution.</title>
        <authorList>
            <person name="Tiley G.P."/>
            <person name="Kimball R.T."/>
            <person name="Braun E.L."/>
            <person name="Burleigh J.G."/>
        </authorList>
    </citation>
    <scope>NUCLEOTIDE SEQUENCE [LARGE SCALE GENOMIC DNA]</scope>
    <source>
        <strain evidence="1">RTK389</strain>
        <tissue evidence="1">Blood</tissue>
    </source>
</reference>
<keyword evidence="2" id="KW-1185">Reference proteome</keyword>
<dbReference type="OrthoDB" id="1746725at2759"/>
<comment type="caution">
    <text evidence="1">The sequence shown here is derived from an EMBL/GenBank/DDBJ whole genome shotgun (WGS) entry which is preliminary data.</text>
</comment>
<accession>A0A2P4TI52</accession>
<dbReference type="SUPFAM" id="SSF57716">
    <property type="entry name" value="Glucocorticoid receptor-like (DNA-binding domain)"/>
    <property type="match status" value="1"/>
</dbReference>
<dbReference type="GO" id="GO:0001725">
    <property type="term" value="C:stress fiber"/>
    <property type="evidence" value="ECO:0007669"/>
    <property type="project" value="TreeGrafter"/>
</dbReference>
<sequence length="54" mass="6264">TVAHPQEPHHPSEKPVIHCHKCGEPCKGEVLRVQSRHFHIKCFTCKGKTWMFIC</sequence>
<evidence type="ECO:0000313" key="2">
    <source>
        <dbReference type="Proteomes" id="UP000237246"/>
    </source>
</evidence>
<protein>
    <recommendedName>
        <fullName evidence="3">LIM zinc-binding domain-containing protein</fullName>
    </recommendedName>
</protein>
<dbReference type="Gene3D" id="2.10.110.10">
    <property type="entry name" value="Cysteine Rich Protein"/>
    <property type="match status" value="1"/>
</dbReference>